<reference evidence="1" key="1">
    <citation type="submission" date="2021-06" db="EMBL/GenBank/DDBJ databases">
        <authorList>
            <person name="Hodson N. C."/>
            <person name="Mongue J. A."/>
            <person name="Jaron S. K."/>
        </authorList>
    </citation>
    <scope>NUCLEOTIDE SEQUENCE</scope>
</reference>
<organism evidence="1 2">
    <name type="scientific">Allacma fusca</name>
    <dbReference type="NCBI Taxonomy" id="39272"/>
    <lineage>
        <taxon>Eukaryota</taxon>
        <taxon>Metazoa</taxon>
        <taxon>Ecdysozoa</taxon>
        <taxon>Arthropoda</taxon>
        <taxon>Hexapoda</taxon>
        <taxon>Collembola</taxon>
        <taxon>Symphypleona</taxon>
        <taxon>Sminthuridae</taxon>
        <taxon>Allacma</taxon>
    </lineage>
</organism>
<proteinExistence type="predicted"/>
<keyword evidence="2" id="KW-1185">Reference proteome</keyword>
<gene>
    <name evidence="1" type="ORF">AFUS01_LOCUS26592</name>
</gene>
<evidence type="ECO:0000313" key="1">
    <source>
        <dbReference type="EMBL" id="CAG7815947.1"/>
    </source>
</evidence>
<comment type="caution">
    <text evidence="1">The sequence shown here is derived from an EMBL/GenBank/DDBJ whole genome shotgun (WGS) entry which is preliminary data.</text>
</comment>
<protein>
    <submittedName>
        <fullName evidence="1">Uncharacterized protein</fullName>
    </submittedName>
</protein>
<dbReference type="Proteomes" id="UP000708208">
    <property type="component" value="Unassembled WGS sequence"/>
</dbReference>
<name>A0A8J2KG76_9HEXA</name>
<accession>A0A8J2KG76</accession>
<sequence length="13" mass="1640">MLHGRQMTKRRIL</sequence>
<feature type="non-terminal residue" evidence="1">
    <location>
        <position position="13"/>
    </location>
</feature>
<dbReference type="EMBL" id="CAJVCH010357207">
    <property type="protein sequence ID" value="CAG7815947.1"/>
    <property type="molecule type" value="Genomic_DNA"/>
</dbReference>
<evidence type="ECO:0000313" key="2">
    <source>
        <dbReference type="Proteomes" id="UP000708208"/>
    </source>
</evidence>